<dbReference type="CDD" id="cd05233">
    <property type="entry name" value="SDR_c"/>
    <property type="match status" value="1"/>
</dbReference>
<dbReference type="Proteomes" id="UP001596011">
    <property type="component" value="Unassembled WGS sequence"/>
</dbReference>
<dbReference type="PRINTS" id="PR00081">
    <property type="entry name" value="GDHRDH"/>
</dbReference>
<comment type="caution">
    <text evidence="2">The sequence shown here is derived from an EMBL/GenBank/DDBJ whole genome shotgun (WGS) entry which is preliminary data.</text>
</comment>
<dbReference type="NCBIfam" id="NF005559">
    <property type="entry name" value="PRK07231.1"/>
    <property type="match status" value="1"/>
</dbReference>
<gene>
    <name evidence="2" type="ORF">ACFO6V_02435</name>
</gene>
<organism evidence="2 3">
    <name type="scientific">Promicromonospora alba</name>
    <dbReference type="NCBI Taxonomy" id="1616110"/>
    <lineage>
        <taxon>Bacteria</taxon>
        <taxon>Bacillati</taxon>
        <taxon>Actinomycetota</taxon>
        <taxon>Actinomycetes</taxon>
        <taxon>Micrococcales</taxon>
        <taxon>Promicromonosporaceae</taxon>
        <taxon>Promicromonospora</taxon>
    </lineage>
</organism>
<comment type="similarity">
    <text evidence="1">Belongs to the short-chain dehydrogenases/reductases (SDR) family.</text>
</comment>
<evidence type="ECO:0000313" key="2">
    <source>
        <dbReference type="EMBL" id="MFC4627075.1"/>
    </source>
</evidence>
<evidence type="ECO:0000256" key="1">
    <source>
        <dbReference type="ARBA" id="ARBA00006484"/>
    </source>
</evidence>
<proteinExistence type="inferred from homology"/>
<protein>
    <submittedName>
        <fullName evidence="2">SDR family oxidoreductase</fullName>
    </submittedName>
</protein>
<dbReference type="InterPro" id="IPR020904">
    <property type="entry name" value="Sc_DH/Rdtase_CS"/>
</dbReference>
<dbReference type="InterPro" id="IPR036291">
    <property type="entry name" value="NAD(P)-bd_dom_sf"/>
</dbReference>
<dbReference type="EMBL" id="JBHSFI010000001">
    <property type="protein sequence ID" value="MFC4627075.1"/>
    <property type="molecule type" value="Genomic_DNA"/>
</dbReference>
<dbReference type="Gene3D" id="3.40.50.720">
    <property type="entry name" value="NAD(P)-binding Rossmann-like Domain"/>
    <property type="match status" value="1"/>
</dbReference>
<dbReference type="PRINTS" id="PR00080">
    <property type="entry name" value="SDRFAMILY"/>
</dbReference>
<dbReference type="PROSITE" id="PS00061">
    <property type="entry name" value="ADH_SHORT"/>
    <property type="match status" value="1"/>
</dbReference>
<reference evidence="3" key="1">
    <citation type="journal article" date="2019" name="Int. J. Syst. Evol. Microbiol.">
        <title>The Global Catalogue of Microorganisms (GCM) 10K type strain sequencing project: providing services to taxonomists for standard genome sequencing and annotation.</title>
        <authorList>
            <consortium name="The Broad Institute Genomics Platform"/>
            <consortium name="The Broad Institute Genome Sequencing Center for Infectious Disease"/>
            <person name="Wu L."/>
            <person name="Ma J."/>
        </authorList>
    </citation>
    <scope>NUCLEOTIDE SEQUENCE [LARGE SCALE GENOMIC DNA]</scope>
    <source>
        <strain evidence="3">CCUG 42722</strain>
    </source>
</reference>
<accession>A0ABV9HBZ4</accession>
<sequence>MADNVVAGGAGNGPGQRFEGRVALVTGASRGIGLAIAHRIVAEGGRVVITGRRAETLQEAVAELGPDRALGIAGKADDAEHRADAIGQAIERFGRLDHLVNNAGINPAYGPLAELDTTVARKILEVNVIAALEWTREAVAAAAGAEAADDSAAAAAGGSLRSIVNMASVAGTASGPNIAFYGVSKAALINLTIQLADELAPTTRVNALAPAVVKTRLARALYEGREEEAAAAYPLRRLGVPDDVAGPAAFLLSDDAAWVTGQTLLVDGGASVRTAL</sequence>
<keyword evidence="3" id="KW-1185">Reference proteome</keyword>
<dbReference type="PANTHER" id="PTHR43943:SF2">
    <property type="entry name" value="DEHYDROGENASE_REDUCTASE 4"/>
    <property type="match status" value="1"/>
</dbReference>
<evidence type="ECO:0000313" key="3">
    <source>
        <dbReference type="Proteomes" id="UP001596011"/>
    </source>
</evidence>
<dbReference type="SUPFAM" id="SSF51735">
    <property type="entry name" value="NAD(P)-binding Rossmann-fold domains"/>
    <property type="match status" value="1"/>
</dbReference>
<dbReference type="InterPro" id="IPR002347">
    <property type="entry name" value="SDR_fam"/>
</dbReference>
<dbReference type="PANTHER" id="PTHR43943">
    <property type="entry name" value="DEHYDROGENASE/REDUCTASE (SDR FAMILY) MEMBER 4"/>
    <property type="match status" value="1"/>
</dbReference>
<dbReference type="RefSeq" id="WP_377131812.1">
    <property type="nucleotide sequence ID" value="NZ_JBHSFI010000001.1"/>
</dbReference>
<dbReference type="Pfam" id="PF13561">
    <property type="entry name" value="adh_short_C2"/>
    <property type="match status" value="1"/>
</dbReference>
<name>A0ABV9HBZ4_9MICO</name>